<feature type="compositionally biased region" description="Polar residues" evidence="1">
    <location>
        <begin position="166"/>
        <end position="179"/>
    </location>
</feature>
<evidence type="ECO:0000256" key="1">
    <source>
        <dbReference type="SAM" id="MobiDB-lite"/>
    </source>
</evidence>
<reference evidence="2 3" key="1">
    <citation type="submission" date="2015-04" db="EMBL/GenBank/DDBJ databases">
        <title>Complete genome sequence of Schizopora paradoxa KUC8140, a cosmopolitan wood degrader in East Asia.</title>
        <authorList>
            <consortium name="DOE Joint Genome Institute"/>
            <person name="Min B."/>
            <person name="Park H."/>
            <person name="Jang Y."/>
            <person name="Kim J.-J."/>
            <person name="Kim K.H."/>
            <person name="Pangilinan J."/>
            <person name="Lipzen A."/>
            <person name="Riley R."/>
            <person name="Grigoriev I.V."/>
            <person name="Spatafora J.W."/>
            <person name="Choi I.-G."/>
        </authorList>
    </citation>
    <scope>NUCLEOTIDE SEQUENCE [LARGE SCALE GENOMIC DNA]</scope>
    <source>
        <strain evidence="2 3">KUC8140</strain>
    </source>
</reference>
<evidence type="ECO:0000313" key="2">
    <source>
        <dbReference type="EMBL" id="KLO08184.1"/>
    </source>
</evidence>
<dbReference type="EMBL" id="KQ086103">
    <property type="protein sequence ID" value="KLO08184.1"/>
    <property type="molecule type" value="Genomic_DNA"/>
</dbReference>
<gene>
    <name evidence="2" type="ORF">SCHPADRAFT_931961</name>
</gene>
<feature type="region of interest" description="Disordered" evidence="1">
    <location>
        <begin position="84"/>
        <end position="219"/>
    </location>
</feature>
<dbReference type="AlphaFoldDB" id="A0A0H2R8N6"/>
<proteinExistence type="predicted"/>
<name>A0A0H2R8N6_9AGAM</name>
<accession>A0A0H2R8N6</accession>
<organism evidence="2 3">
    <name type="scientific">Schizopora paradoxa</name>
    <dbReference type="NCBI Taxonomy" id="27342"/>
    <lineage>
        <taxon>Eukaryota</taxon>
        <taxon>Fungi</taxon>
        <taxon>Dikarya</taxon>
        <taxon>Basidiomycota</taxon>
        <taxon>Agaricomycotina</taxon>
        <taxon>Agaricomycetes</taxon>
        <taxon>Hymenochaetales</taxon>
        <taxon>Schizoporaceae</taxon>
        <taxon>Schizopora</taxon>
    </lineage>
</organism>
<dbReference type="Proteomes" id="UP000053477">
    <property type="component" value="Unassembled WGS sequence"/>
</dbReference>
<sequence length="305" mass="32684">MPANRGHQAGRSYRFKLYEPKPDNPTQRLAASEGGKSQGLTFGSNNLQFNDGSNYIIFSSSPGAPSPECTESASEVANNNAATQVEPLPRHGSNRPLQAPCGDHGNEGIAPTRTIQNGVEGKSGIHDRGPSTPHSLAPGSTGPRSFSDQAELLERFQGDSTMRLPTENSLLDSTTSGDSYSGPKLSNKAGSDWEDLPCSSKRQSVGAHGLTLTPQARPPQRITTSNLGFLNQGTLMVPQLPTTPLTPSDQDTLVDGSSPVDWTFPFKETEIRRQSVDGIATWSHDEFASEDDFFMKSSSWPHGSG</sequence>
<evidence type="ECO:0000313" key="3">
    <source>
        <dbReference type="Proteomes" id="UP000053477"/>
    </source>
</evidence>
<feature type="region of interest" description="Disordered" evidence="1">
    <location>
        <begin position="1"/>
        <end position="46"/>
    </location>
</feature>
<keyword evidence="3" id="KW-1185">Reference proteome</keyword>
<protein>
    <submittedName>
        <fullName evidence="2">Uncharacterized protein</fullName>
    </submittedName>
</protein>
<dbReference type="InParanoid" id="A0A0H2R8N6"/>